<dbReference type="Proteomes" id="UP000077755">
    <property type="component" value="Chromosome 1"/>
</dbReference>
<protein>
    <submittedName>
        <fullName evidence="2">Uncharacterized protein</fullName>
    </submittedName>
</protein>
<feature type="compositionally biased region" description="Basic and acidic residues" evidence="1">
    <location>
        <begin position="100"/>
        <end position="109"/>
    </location>
</feature>
<dbReference type="GO" id="GO:0006457">
    <property type="term" value="P:protein folding"/>
    <property type="evidence" value="ECO:0007669"/>
    <property type="project" value="InterPro"/>
</dbReference>
<organism evidence="2 3">
    <name type="scientific">Daucus carota subsp. sativus</name>
    <name type="common">Carrot</name>
    <dbReference type="NCBI Taxonomy" id="79200"/>
    <lineage>
        <taxon>Eukaryota</taxon>
        <taxon>Viridiplantae</taxon>
        <taxon>Streptophyta</taxon>
        <taxon>Embryophyta</taxon>
        <taxon>Tracheophyta</taxon>
        <taxon>Spermatophyta</taxon>
        <taxon>Magnoliopsida</taxon>
        <taxon>eudicotyledons</taxon>
        <taxon>Gunneridae</taxon>
        <taxon>Pentapetalae</taxon>
        <taxon>asterids</taxon>
        <taxon>campanulids</taxon>
        <taxon>Apiales</taxon>
        <taxon>Apiaceae</taxon>
        <taxon>Apioideae</taxon>
        <taxon>Scandiceae</taxon>
        <taxon>Daucinae</taxon>
        <taxon>Daucus</taxon>
        <taxon>Daucus sect. Daucus</taxon>
    </lineage>
</organism>
<gene>
    <name evidence="2" type="ORF">DCAR_0100601</name>
</gene>
<evidence type="ECO:0000313" key="2">
    <source>
        <dbReference type="EMBL" id="WOG81454.1"/>
    </source>
</evidence>
<name>A0AAF0W195_DAUCS</name>
<dbReference type="GO" id="GO:0005789">
    <property type="term" value="C:endoplasmic reticulum membrane"/>
    <property type="evidence" value="ECO:0007669"/>
    <property type="project" value="TreeGrafter"/>
</dbReference>
<dbReference type="InterPro" id="IPR001580">
    <property type="entry name" value="Calret/calnex"/>
</dbReference>
<dbReference type="Gene3D" id="2.60.120.200">
    <property type="match status" value="1"/>
</dbReference>
<dbReference type="GO" id="GO:0005509">
    <property type="term" value="F:calcium ion binding"/>
    <property type="evidence" value="ECO:0007669"/>
    <property type="project" value="InterPro"/>
</dbReference>
<evidence type="ECO:0000313" key="3">
    <source>
        <dbReference type="Proteomes" id="UP000077755"/>
    </source>
</evidence>
<keyword evidence="3" id="KW-1185">Reference proteome</keyword>
<dbReference type="EMBL" id="CP093343">
    <property type="protein sequence ID" value="WOG81454.1"/>
    <property type="molecule type" value="Genomic_DNA"/>
</dbReference>
<dbReference type="PANTHER" id="PTHR11073:SF1">
    <property type="entry name" value="CALNEXIN 14D-RELATED"/>
    <property type="match status" value="1"/>
</dbReference>
<reference evidence="2" key="2">
    <citation type="submission" date="2022-03" db="EMBL/GenBank/DDBJ databases">
        <title>Draft title - Genomic analysis of global carrot germplasm unveils the trajectory of domestication and the origin of high carotenoid orange carrot.</title>
        <authorList>
            <person name="Iorizzo M."/>
            <person name="Ellison S."/>
            <person name="Senalik D."/>
            <person name="Macko-Podgorni A."/>
            <person name="Grzebelus D."/>
            <person name="Bostan H."/>
            <person name="Rolling W."/>
            <person name="Curaba J."/>
            <person name="Simon P."/>
        </authorList>
    </citation>
    <scope>NUCLEOTIDE SEQUENCE</scope>
    <source>
        <tissue evidence="2">Leaf</tissue>
    </source>
</reference>
<dbReference type="GO" id="GO:0036503">
    <property type="term" value="P:ERAD pathway"/>
    <property type="evidence" value="ECO:0007669"/>
    <property type="project" value="TreeGrafter"/>
</dbReference>
<dbReference type="GO" id="GO:0051082">
    <property type="term" value="F:unfolded protein binding"/>
    <property type="evidence" value="ECO:0007669"/>
    <property type="project" value="InterPro"/>
</dbReference>
<dbReference type="PANTHER" id="PTHR11073">
    <property type="entry name" value="CALRETICULIN AND CALNEXIN"/>
    <property type="match status" value="1"/>
</dbReference>
<reference evidence="2" key="1">
    <citation type="journal article" date="2016" name="Nat. Genet.">
        <title>A high-quality carrot genome assembly provides new insights into carotenoid accumulation and asterid genome evolution.</title>
        <authorList>
            <person name="Iorizzo M."/>
            <person name="Ellison S."/>
            <person name="Senalik D."/>
            <person name="Zeng P."/>
            <person name="Satapoomin P."/>
            <person name="Huang J."/>
            <person name="Bowman M."/>
            <person name="Iovene M."/>
            <person name="Sanseverino W."/>
            <person name="Cavagnaro P."/>
            <person name="Yildiz M."/>
            <person name="Macko-Podgorni A."/>
            <person name="Moranska E."/>
            <person name="Grzebelus E."/>
            <person name="Grzebelus D."/>
            <person name="Ashrafi H."/>
            <person name="Zheng Z."/>
            <person name="Cheng S."/>
            <person name="Spooner D."/>
            <person name="Van Deynze A."/>
            <person name="Simon P."/>
        </authorList>
    </citation>
    <scope>NUCLEOTIDE SEQUENCE</scope>
    <source>
        <tissue evidence="2">Leaf</tissue>
    </source>
</reference>
<dbReference type="AlphaFoldDB" id="A0AAF0W195"/>
<evidence type="ECO:0000256" key="1">
    <source>
        <dbReference type="SAM" id="MobiDB-lite"/>
    </source>
</evidence>
<sequence length="164" mass="18556">MEGGILVVSAPDEPMPQTKEHILLAPVYRLNLMLLYGSLSKLRTLHTLSSINLILSLLLLLALKFEQIQDVILFDNILIANDEKVAESYRQTVWKPKFDVEKEKQKAEEETSSLSDSLKGFQVSVKPAKEEVTEASNNGEDSSEEKERNEDTTAAPRRRTRLED</sequence>
<accession>A0AAF0W195</accession>
<proteinExistence type="predicted"/>
<feature type="region of interest" description="Disordered" evidence="1">
    <location>
        <begin position="100"/>
        <end position="164"/>
    </location>
</feature>